<sequence length="123" mass="13914">MKRIFVLVFLVISILSACNSSTLSFSKIENVPNNVQDKVDSDLKLQSITDGEKGYYIIFHSSEDVETDLETQRDTVTIKLNEIDLQEDVVKQNTFYLTTDPEHDVIDVLVNGESVPFDNVTVQ</sequence>
<dbReference type="RefSeq" id="WP_066139204.1">
    <property type="nucleotide sequence ID" value="NZ_CBCSGM010000001.1"/>
</dbReference>
<feature type="signal peptide" evidence="1">
    <location>
        <begin position="1"/>
        <end position="17"/>
    </location>
</feature>
<protein>
    <recommendedName>
        <fullName evidence="4">Peptidylprolyl isomerase</fullName>
    </recommendedName>
</protein>
<organism evidence="2 3">
    <name type="scientific">Lederbergia lenta</name>
    <name type="common">Bacillus lentus</name>
    <dbReference type="NCBI Taxonomy" id="1467"/>
    <lineage>
        <taxon>Bacteria</taxon>
        <taxon>Bacillati</taxon>
        <taxon>Bacillota</taxon>
        <taxon>Bacilli</taxon>
        <taxon>Bacillales</taxon>
        <taxon>Bacillaceae</taxon>
        <taxon>Lederbergia</taxon>
    </lineage>
</organism>
<name>A0A2X4W9X4_LEDLE</name>
<feature type="chain" id="PRO_5039361699" description="Peptidylprolyl isomerase" evidence="1">
    <location>
        <begin position="18"/>
        <end position="123"/>
    </location>
</feature>
<dbReference type="AlphaFoldDB" id="A0A2X4W9X4"/>
<dbReference type="KEGG" id="blen:NCTC4824_02490"/>
<keyword evidence="3" id="KW-1185">Reference proteome</keyword>
<reference evidence="2 3" key="1">
    <citation type="submission" date="2018-06" db="EMBL/GenBank/DDBJ databases">
        <authorList>
            <consortium name="Pathogen Informatics"/>
            <person name="Doyle S."/>
        </authorList>
    </citation>
    <scope>NUCLEOTIDE SEQUENCE [LARGE SCALE GENOMIC DNA]</scope>
    <source>
        <strain evidence="2 3">NCTC4824</strain>
    </source>
</reference>
<evidence type="ECO:0008006" key="4">
    <source>
        <dbReference type="Google" id="ProtNLM"/>
    </source>
</evidence>
<dbReference type="Proteomes" id="UP000249134">
    <property type="component" value="Chromosome 1"/>
</dbReference>
<evidence type="ECO:0000313" key="3">
    <source>
        <dbReference type="Proteomes" id="UP000249134"/>
    </source>
</evidence>
<dbReference type="PROSITE" id="PS51257">
    <property type="entry name" value="PROKAR_LIPOPROTEIN"/>
    <property type="match status" value="1"/>
</dbReference>
<evidence type="ECO:0000256" key="1">
    <source>
        <dbReference type="SAM" id="SignalP"/>
    </source>
</evidence>
<dbReference type="EMBL" id="LS483476">
    <property type="protein sequence ID" value="SQI59823.1"/>
    <property type="molecule type" value="Genomic_DNA"/>
</dbReference>
<proteinExistence type="predicted"/>
<gene>
    <name evidence="2" type="ORF">NCTC4824_02490</name>
</gene>
<evidence type="ECO:0000313" key="2">
    <source>
        <dbReference type="EMBL" id="SQI59823.1"/>
    </source>
</evidence>
<keyword evidence="1" id="KW-0732">Signal</keyword>
<accession>A0A2X4W9X4</accession>